<reference evidence="5 6" key="1">
    <citation type="submission" date="2023-05" db="EMBL/GenBank/DDBJ databases">
        <title>Actinoplanes sp. NEAU-A12 genome sequencing.</title>
        <authorList>
            <person name="Wang Z.-S."/>
        </authorList>
    </citation>
    <scope>NUCLEOTIDE SEQUENCE [LARGE SCALE GENOMIC DNA]</scope>
    <source>
        <strain evidence="5 6">NEAU-A12</strain>
    </source>
</reference>
<proteinExistence type="predicted"/>
<evidence type="ECO:0000313" key="5">
    <source>
        <dbReference type="EMBL" id="MDI6103349.1"/>
    </source>
</evidence>
<name>A0ABT6WUG2_9ACTN</name>
<feature type="domain" description="Glycosyl transferase family 1" evidence="3">
    <location>
        <begin position="215"/>
        <end position="375"/>
    </location>
</feature>
<dbReference type="PANTHER" id="PTHR12526:SF630">
    <property type="entry name" value="GLYCOSYLTRANSFERASE"/>
    <property type="match status" value="1"/>
</dbReference>
<evidence type="ECO:0000313" key="6">
    <source>
        <dbReference type="Proteomes" id="UP001241758"/>
    </source>
</evidence>
<dbReference type="Pfam" id="PF00534">
    <property type="entry name" value="Glycos_transf_1"/>
    <property type="match status" value="1"/>
</dbReference>
<evidence type="ECO:0000256" key="1">
    <source>
        <dbReference type="ARBA" id="ARBA00022676"/>
    </source>
</evidence>
<keyword evidence="1" id="KW-0328">Glycosyltransferase</keyword>
<organism evidence="5 6">
    <name type="scientific">Actinoplanes sandaracinus</name>
    <dbReference type="NCBI Taxonomy" id="3045177"/>
    <lineage>
        <taxon>Bacteria</taxon>
        <taxon>Bacillati</taxon>
        <taxon>Actinomycetota</taxon>
        <taxon>Actinomycetes</taxon>
        <taxon>Micromonosporales</taxon>
        <taxon>Micromonosporaceae</taxon>
        <taxon>Actinoplanes</taxon>
    </lineage>
</organism>
<dbReference type="SUPFAM" id="SSF53756">
    <property type="entry name" value="UDP-Glycosyltransferase/glycogen phosphorylase"/>
    <property type="match status" value="1"/>
</dbReference>
<dbReference type="Gene3D" id="3.40.50.2000">
    <property type="entry name" value="Glycogen Phosphorylase B"/>
    <property type="match status" value="2"/>
</dbReference>
<protein>
    <submittedName>
        <fullName evidence="5">Glycosyltransferase</fullName>
    </submittedName>
</protein>
<dbReference type="InterPro" id="IPR028098">
    <property type="entry name" value="Glyco_trans_4-like_N"/>
</dbReference>
<dbReference type="Proteomes" id="UP001241758">
    <property type="component" value="Unassembled WGS sequence"/>
</dbReference>
<gene>
    <name evidence="5" type="ORF">QLQ12_32545</name>
</gene>
<keyword evidence="6" id="KW-1185">Reference proteome</keyword>
<dbReference type="PANTHER" id="PTHR12526">
    <property type="entry name" value="GLYCOSYLTRANSFERASE"/>
    <property type="match status" value="1"/>
</dbReference>
<dbReference type="EMBL" id="JASCTH010000025">
    <property type="protein sequence ID" value="MDI6103349.1"/>
    <property type="molecule type" value="Genomic_DNA"/>
</dbReference>
<dbReference type="Pfam" id="PF13579">
    <property type="entry name" value="Glyco_trans_4_4"/>
    <property type="match status" value="1"/>
</dbReference>
<comment type="caution">
    <text evidence="5">The sequence shown here is derived from an EMBL/GenBank/DDBJ whole genome shotgun (WGS) entry which is preliminary data.</text>
</comment>
<evidence type="ECO:0000256" key="2">
    <source>
        <dbReference type="ARBA" id="ARBA00022679"/>
    </source>
</evidence>
<evidence type="ECO:0000259" key="4">
    <source>
        <dbReference type="Pfam" id="PF13579"/>
    </source>
</evidence>
<accession>A0ABT6WUG2</accession>
<feature type="domain" description="Glycosyltransferase subfamily 4-like N-terminal" evidence="4">
    <location>
        <begin position="14"/>
        <end position="186"/>
    </location>
</feature>
<dbReference type="RefSeq" id="WP_282764377.1">
    <property type="nucleotide sequence ID" value="NZ_JASCTH010000025.1"/>
</dbReference>
<keyword evidence="2" id="KW-0808">Transferase</keyword>
<evidence type="ECO:0000259" key="3">
    <source>
        <dbReference type="Pfam" id="PF00534"/>
    </source>
</evidence>
<dbReference type="InterPro" id="IPR001296">
    <property type="entry name" value="Glyco_trans_1"/>
</dbReference>
<sequence>MRICFVGKYPPIEGGVSTSTYWMVRGLAQLGHDVHVVTNAGEVEDAYRMTFEDDDAPWYQPAFPPPGGRVVVRSVQPFSRVSMRHIPSANPYVSRLAAAATDVVRANDCDVVLAYYLEPYAVAASMAATWTGRPLIIRHAGSDLDRLFRIPDLATTYREVLTRADAVVTRRPLLARFRGLGVPVERLYEAPAYAVPREVFHPAVAPLDLPIAGTPTIGIYGKVGGPKGTLDLIDALGRLAREGLDFHVAAMIGSGQARRLESAVRDAGITGRVHVLPLLPNWKVPRFIRACTAVCFLERDFPVVIHGPIVPREVLACGTCLVLSGEIAAKQRRTDLVHGENVLLVDDPKNREDLAATLRRVITRPAEAAAIGARAAGLPDGDTDHSRYVRSWEKILLEVLNGVPPAARPADAAMDLLPPGLVARIDPDLRPSPRESDITTAIDLCERAAERLGERPPDARRDTLIEALRYQRARLRARHHPARRDGPPFPAVDALGGLSVTAEAVGALRPIRGNHLWIETFERPVAELLTRWSAGVDGETVAPEPSTVLFLRRPNLSPCELAINDETRRLVDVCDGSRTTSEVLAALPEAAPEAVLAALGRLYTASVIIFADFRPGWGWTGGPRD</sequence>